<proteinExistence type="predicted"/>
<dbReference type="Proteomes" id="UP000183832">
    <property type="component" value="Unassembled WGS sequence"/>
</dbReference>
<evidence type="ECO:0000256" key="4">
    <source>
        <dbReference type="ARBA" id="ARBA00022786"/>
    </source>
</evidence>
<protein>
    <submittedName>
        <fullName evidence="10">CLUMA_CG006174, isoform A</fullName>
    </submittedName>
</protein>
<dbReference type="AlphaFoldDB" id="A0A1J1HYI3"/>
<dbReference type="GO" id="GO:0035556">
    <property type="term" value="P:intracellular signal transduction"/>
    <property type="evidence" value="ECO:0007669"/>
    <property type="project" value="InterPro"/>
</dbReference>
<evidence type="ECO:0000259" key="9">
    <source>
        <dbReference type="PROSITE" id="PS50225"/>
    </source>
</evidence>
<reference evidence="10 11" key="1">
    <citation type="submission" date="2015-04" db="EMBL/GenBank/DDBJ databases">
        <authorList>
            <person name="Syromyatnikov M.Y."/>
            <person name="Popov V.N."/>
        </authorList>
    </citation>
    <scope>NUCLEOTIDE SEQUENCE [LARGE SCALE GENOMIC DNA]</scope>
</reference>
<comment type="pathway">
    <text evidence="1">Protein modification; protein ubiquitination.</text>
</comment>
<dbReference type="SMART" id="SM00969">
    <property type="entry name" value="SOCS_box"/>
    <property type="match status" value="1"/>
</dbReference>
<dbReference type="InterPro" id="IPR036860">
    <property type="entry name" value="SH2_dom_sf"/>
</dbReference>
<dbReference type="InterPro" id="IPR036036">
    <property type="entry name" value="SOCS_box-like_dom_sf"/>
</dbReference>
<keyword evidence="4" id="KW-0833">Ubl conjugation pathway</keyword>
<dbReference type="PRINTS" id="PR00401">
    <property type="entry name" value="SH2DOMAIN"/>
</dbReference>
<dbReference type="SUPFAM" id="SSF158235">
    <property type="entry name" value="SOCS box-like"/>
    <property type="match status" value="1"/>
</dbReference>
<feature type="region of interest" description="Disordered" evidence="7">
    <location>
        <begin position="171"/>
        <end position="198"/>
    </location>
</feature>
<dbReference type="GO" id="GO:0005942">
    <property type="term" value="C:phosphatidylinositol 3-kinase complex"/>
    <property type="evidence" value="ECO:0007669"/>
    <property type="project" value="TreeGrafter"/>
</dbReference>
<feature type="region of interest" description="Disordered" evidence="7">
    <location>
        <begin position="37"/>
        <end position="56"/>
    </location>
</feature>
<keyword evidence="3" id="KW-0734">Signal transduction inhibitor</keyword>
<gene>
    <name evidence="10" type="ORF">CLUMA_CG006174</name>
</gene>
<dbReference type="Pfam" id="PF07525">
    <property type="entry name" value="SOCS_box"/>
    <property type="match status" value="1"/>
</dbReference>
<sequence length="416" mass="47080">MDIQDWRQEQTFSDDDKVNPNLLITIIMKKLETSAASSGAGPSALQSSPNDTNNNDNVKIVKKESAAKEFCKNLFNKSSVSGDKNNNQSAPVSNQYTKVTVDGLMSQLTLRQGNNQIISNNTNPSSLNQNDLNSRCNSTNEQNRLTEAEERARLQRALEIQKGIEVPSNSTAECYSSSSSSPSPLIFQQQPDVSQQNRNSQQESSCVKCLHNQAQYKQFGMAHTSILPLADGEVPKFHSQDYYCHFLVPDLEKITACCYYWGKMDRYEAEKLLDGKPEGTFLLRDSAQDDYLFSVSFRKYGRSLHARIEQWNHKFSFDSHDPSVYTASTVTGLVEHYKDPASVMFFEPMLTSPLHRNYVFSLQQLCRAAIVSHTTYDGINELCLPATMKSYLKEYHYKLRIRVRQFPEAMTSLSSS</sequence>
<dbReference type="InterPro" id="IPR000980">
    <property type="entry name" value="SH2"/>
</dbReference>
<dbReference type="EMBL" id="CVRI01000033">
    <property type="protein sequence ID" value="CRK92610.1"/>
    <property type="molecule type" value="Genomic_DNA"/>
</dbReference>
<dbReference type="PANTHER" id="PTHR10155:SF0">
    <property type="entry name" value="SUPPRESSOR OF CYTOKINE SIGNALING AT 36E, ISOFORM D"/>
    <property type="match status" value="1"/>
</dbReference>
<dbReference type="Gene3D" id="3.30.505.10">
    <property type="entry name" value="SH2 domain"/>
    <property type="match status" value="1"/>
</dbReference>
<feature type="domain" description="SH2" evidence="8">
    <location>
        <begin position="259"/>
        <end position="354"/>
    </location>
</feature>
<dbReference type="STRING" id="568069.A0A1J1HYI3"/>
<dbReference type="GO" id="GO:0046935">
    <property type="term" value="F:1-phosphatidylinositol-3-kinase regulator activity"/>
    <property type="evidence" value="ECO:0007669"/>
    <property type="project" value="TreeGrafter"/>
</dbReference>
<feature type="compositionally biased region" description="Low complexity" evidence="7">
    <location>
        <begin position="37"/>
        <end position="49"/>
    </location>
</feature>
<accession>A0A1J1HYI3</accession>
<dbReference type="OrthoDB" id="5979828at2759"/>
<evidence type="ECO:0000313" key="10">
    <source>
        <dbReference type="EMBL" id="CRK92610.1"/>
    </source>
</evidence>
<dbReference type="PROSITE" id="PS50001">
    <property type="entry name" value="SH2"/>
    <property type="match status" value="1"/>
</dbReference>
<keyword evidence="2" id="KW-0341">Growth regulation</keyword>
<dbReference type="Pfam" id="PF00017">
    <property type="entry name" value="SH2"/>
    <property type="match status" value="1"/>
</dbReference>
<dbReference type="PROSITE" id="PS50225">
    <property type="entry name" value="SOCS"/>
    <property type="match status" value="1"/>
</dbReference>
<name>A0A1J1HYI3_9DIPT</name>
<keyword evidence="11" id="KW-1185">Reference proteome</keyword>
<organism evidence="10 11">
    <name type="scientific">Clunio marinus</name>
    <dbReference type="NCBI Taxonomy" id="568069"/>
    <lineage>
        <taxon>Eukaryota</taxon>
        <taxon>Metazoa</taxon>
        <taxon>Ecdysozoa</taxon>
        <taxon>Arthropoda</taxon>
        <taxon>Hexapoda</taxon>
        <taxon>Insecta</taxon>
        <taxon>Pterygota</taxon>
        <taxon>Neoptera</taxon>
        <taxon>Endopterygota</taxon>
        <taxon>Diptera</taxon>
        <taxon>Nematocera</taxon>
        <taxon>Chironomoidea</taxon>
        <taxon>Chironomidae</taxon>
        <taxon>Clunio</taxon>
    </lineage>
</organism>
<evidence type="ECO:0000256" key="3">
    <source>
        <dbReference type="ARBA" id="ARBA00022700"/>
    </source>
</evidence>
<dbReference type="PANTHER" id="PTHR10155">
    <property type="entry name" value="PHOSPHATIDYLINOSITOL 3-KINASE REGULATORY SUBUNIT"/>
    <property type="match status" value="1"/>
</dbReference>
<keyword evidence="5 6" id="KW-0727">SH2 domain</keyword>
<feature type="domain" description="SOCS box" evidence="9">
    <location>
        <begin position="349"/>
        <end position="398"/>
    </location>
</feature>
<evidence type="ECO:0000256" key="7">
    <source>
        <dbReference type="SAM" id="MobiDB-lite"/>
    </source>
</evidence>
<evidence type="ECO:0000313" key="11">
    <source>
        <dbReference type="Proteomes" id="UP000183832"/>
    </source>
</evidence>
<dbReference type="FunFam" id="3.30.505.10:FF:000028">
    <property type="entry name" value="Suppressor of cytokine signaling 5"/>
    <property type="match status" value="1"/>
</dbReference>
<dbReference type="GO" id="GO:0009968">
    <property type="term" value="P:negative regulation of signal transduction"/>
    <property type="evidence" value="ECO:0007669"/>
    <property type="project" value="UniProtKB-KW"/>
</dbReference>
<evidence type="ECO:0000256" key="1">
    <source>
        <dbReference type="ARBA" id="ARBA00004906"/>
    </source>
</evidence>
<dbReference type="InterPro" id="IPR001496">
    <property type="entry name" value="SOCS_box"/>
</dbReference>
<evidence type="ECO:0000259" key="8">
    <source>
        <dbReference type="PROSITE" id="PS50001"/>
    </source>
</evidence>
<dbReference type="GO" id="GO:0046854">
    <property type="term" value="P:phosphatidylinositol phosphate biosynthetic process"/>
    <property type="evidence" value="ECO:0007669"/>
    <property type="project" value="TreeGrafter"/>
</dbReference>
<dbReference type="SUPFAM" id="SSF55550">
    <property type="entry name" value="SH2 domain"/>
    <property type="match status" value="1"/>
</dbReference>
<evidence type="ECO:0000256" key="2">
    <source>
        <dbReference type="ARBA" id="ARBA00022604"/>
    </source>
</evidence>
<evidence type="ECO:0000256" key="5">
    <source>
        <dbReference type="ARBA" id="ARBA00022999"/>
    </source>
</evidence>
<dbReference type="SMART" id="SM00252">
    <property type="entry name" value="SH2"/>
    <property type="match status" value="1"/>
</dbReference>
<evidence type="ECO:0000256" key="6">
    <source>
        <dbReference type="PROSITE-ProRule" id="PRU00191"/>
    </source>
</evidence>
<dbReference type="SMART" id="SM00253">
    <property type="entry name" value="SOCS"/>
    <property type="match status" value="1"/>
</dbReference>